<organism evidence="1">
    <name type="scientific">Thermosporothrix sp. COM3</name>
    <dbReference type="NCBI Taxonomy" id="2490863"/>
    <lineage>
        <taxon>Bacteria</taxon>
        <taxon>Bacillati</taxon>
        <taxon>Chloroflexota</taxon>
        <taxon>Ktedonobacteria</taxon>
        <taxon>Ktedonobacterales</taxon>
        <taxon>Thermosporotrichaceae</taxon>
        <taxon>Thermosporothrix</taxon>
    </lineage>
</organism>
<sequence>MAQNTHQYQPSDELLEFLKETVRYSLHLVKHRQPELMTVRSQNEQIYIDVWSKDGSYIMSSATPFGKLPYLETIATDPEKRKKHFEFLASINP</sequence>
<accession>A0A455STC8</accession>
<protein>
    <submittedName>
        <fullName evidence="1">Uncharacterized protein</fullName>
    </submittedName>
</protein>
<proteinExistence type="predicted"/>
<dbReference type="AlphaFoldDB" id="A0A455STC8"/>
<dbReference type="EMBL" id="AP019376">
    <property type="protein sequence ID" value="BBH91683.1"/>
    <property type="molecule type" value="Genomic_DNA"/>
</dbReference>
<evidence type="ECO:0000313" key="1">
    <source>
        <dbReference type="EMBL" id="BBH91683.1"/>
    </source>
</evidence>
<gene>
    <name evidence="1" type="ORF">KTC_64340</name>
</gene>
<reference evidence="1" key="1">
    <citation type="submission" date="2018-12" db="EMBL/GenBank/DDBJ databases">
        <title>Novel natural products biosynthetic potential of the class Ktedonobacteria.</title>
        <authorList>
            <person name="Zheng Y."/>
            <person name="Saitou A."/>
            <person name="Wang C.M."/>
            <person name="Toyoda A."/>
            <person name="Minakuchi Y."/>
            <person name="Sekiguchi Y."/>
            <person name="Ueda K."/>
            <person name="Takano H."/>
            <person name="Sakai Y."/>
            <person name="Yokota A."/>
            <person name="Yabe S."/>
        </authorList>
    </citation>
    <scope>NUCLEOTIDE SEQUENCE</scope>
    <source>
        <strain evidence="1">COM3</strain>
    </source>
</reference>
<name>A0A455STC8_9CHLR</name>